<dbReference type="PRINTS" id="PR00455">
    <property type="entry name" value="HTHTETR"/>
</dbReference>
<dbReference type="Pfam" id="PF00440">
    <property type="entry name" value="TetR_N"/>
    <property type="match status" value="1"/>
</dbReference>
<evidence type="ECO:0000256" key="5">
    <source>
        <dbReference type="PROSITE-ProRule" id="PRU00335"/>
    </source>
</evidence>
<dbReference type="EMBL" id="BMNQ01000035">
    <property type="protein sequence ID" value="GGK00018.1"/>
    <property type="molecule type" value="Genomic_DNA"/>
</dbReference>
<comment type="caution">
    <text evidence="8">The sequence shown here is derived from an EMBL/GenBank/DDBJ whole genome shotgun (WGS) entry which is preliminary data.</text>
</comment>
<proteinExistence type="predicted"/>
<dbReference type="InterPro" id="IPR050109">
    <property type="entry name" value="HTH-type_TetR-like_transc_reg"/>
</dbReference>
<evidence type="ECO:0000256" key="3">
    <source>
        <dbReference type="ARBA" id="ARBA00023125"/>
    </source>
</evidence>
<keyword evidence="2" id="KW-0805">Transcription regulation</keyword>
<organism evidence="8 9">
    <name type="scientific">Lentibacillus kapialis</name>
    <dbReference type="NCBI Taxonomy" id="340214"/>
    <lineage>
        <taxon>Bacteria</taxon>
        <taxon>Bacillati</taxon>
        <taxon>Bacillota</taxon>
        <taxon>Bacilli</taxon>
        <taxon>Bacillales</taxon>
        <taxon>Bacillaceae</taxon>
        <taxon>Lentibacillus</taxon>
    </lineage>
</organism>
<evidence type="ECO:0000256" key="6">
    <source>
        <dbReference type="SAM" id="MobiDB-lite"/>
    </source>
</evidence>
<name>A0A917UZA7_9BACI</name>
<feature type="compositionally biased region" description="Basic residues" evidence="6">
    <location>
        <begin position="1"/>
        <end position="14"/>
    </location>
</feature>
<evidence type="ECO:0000313" key="8">
    <source>
        <dbReference type="EMBL" id="GGK00018.1"/>
    </source>
</evidence>
<dbReference type="SUPFAM" id="SSF46689">
    <property type="entry name" value="Homeodomain-like"/>
    <property type="match status" value="1"/>
</dbReference>
<keyword evidence="4" id="KW-0804">Transcription</keyword>
<dbReference type="InterPro" id="IPR001647">
    <property type="entry name" value="HTH_TetR"/>
</dbReference>
<dbReference type="Gene3D" id="1.10.357.10">
    <property type="entry name" value="Tetracycline Repressor, domain 2"/>
    <property type="match status" value="1"/>
</dbReference>
<gene>
    <name evidence="8" type="ORF">GCM10007063_23020</name>
</gene>
<dbReference type="GO" id="GO:0000976">
    <property type="term" value="F:transcription cis-regulatory region binding"/>
    <property type="evidence" value="ECO:0007669"/>
    <property type="project" value="TreeGrafter"/>
</dbReference>
<dbReference type="PANTHER" id="PTHR30055">
    <property type="entry name" value="HTH-TYPE TRANSCRIPTIONAL REGULATOR RUTR"/>
    <property type="match status" value="1"/>
</dbReference>
<dbReference type="SUPFAM" id="SSF48498">
    <property type="entry name" value="Tetracyclin repressor-like, C-terminal domain"/>
    <property type="match status" value="1"/>
</dbReference>
<dbReference type="PROSITE" id="PS50977">
    <property type="entry name" value="HTH_TETR_2"/>
    <property type="match status" value="1"/>
</dbReference>
<keyword evidence="9" id="KW-1185">Reference proteome</keyword>
<keyword evidence="1" id="KW-0678">Repressor</keyword>
<reference evidence="8" key="1">
    <citation type="journal article" date="2014" name="Int. J. Syst. Evol. Microbiol.">
        <title>Complete genome sequence of Corynebacterium casei LMG S-19264T (=DSM 44701T), isolated from a smear-ripened cheese.</title>
        <authorList>
            <consortium name="US DOE Joint Genome Institute (JGI-PGF)"/>
            <person name="Walter F."/>
            <person name="Albersmeier A."/>
            <person name="Kalinowski J."/>
            <person name="Ruckert C."/>
        </authorList>
    </citation>
    <scope>NUCLEOTIDE SEQUENCE</scope>
    <source>
        <strain evidence="8">JCM 12580</strain>
    </source>
</reference>
<evidence type="ECO:0000256" key="4">
    <source>
        <dbReference type="ARBA" id="ARBA00023163"/>
    </source>
</evidence>
<dbReference type="Gene3D" id="1.10.10.60">
    <property type="entry name" value="Homeodomain-like"/>
    <property type="match status" value="1"/>
</dbReference>
<sequence length="208" mass="24188">MKVKKTRPLGRPRRSDRTQPTSELIIQAATRLFIEYGYQNVSVDDVAKQCDLTKATVYYHYDSKARLFTKTMVQMMVRIRERINTMLQESIPLKTRLFNITKAHLEATVNFDMDGFMKGVDNALTPEQLEEITNAETAMYQTIRHAFVYAMEQKEIRHINPTFATHAYLSLLKAGNYRNESDHPDTIDETAKQIIQLLWQGLQPEEEI</sequence>
<dbReference type="RefSeq" id="WP_188633247.1">
    <property type="nucleotide sequence ID" value="NZ_BMNQ01000035.1"/>
</dbReference>
<feature type="region of interest" description="Disordered" evidence="6">
    <location>
        <begin position="1"/>
        <end position="21"/>
    </location>
</feature>
<reference evidence="8" key="2">
    <citation type="submission" date="2020-09" db="EMBL/GenBank/DDBJ databases">
        <authorList>
            <person name="Sun Q."/>
            <person name="Ohkuma M."/>
        </authorList>
    </citation>
    <scope>NUCLEOTIDE SEQUENCE</scope>
    <source>
        <strain evidence="8">JCM 12580</strain>
    </source>
</reference>
<protein>
    <submittedName>
        <fullName evidence="8">TetR family transcriptional regulator</fullName>
    </submittedName>
</protein>
<feature type="DNA-binding region" description="H-T-H motif" evidence="5">
    <location>
        <begin position="42"/>
        <end position="61"/>
    </location>
</feature>
<dbReference type="InterPro" id="IPR036271">
    <property type="entry name" value="Tet_transcr_reg_TetR-rel_C_sf"/>
</dbReference>
<dbReference type="GO" id="GO:0003700">
    <property type="term" value="F:DNA-binding transcription factor activity"/>
    <property type="evidence" value="ECO:0007669"/>
    <property type="project" value="TreeGrafter"/>
</dbReference>
<keyword evidence="3 5" id="KW-0238">DNA-binding</keyword>
<dbReference type="InterPro" id="IPR009057">
    <property type="entry name" value="Homeodomain-like_sf"/>
</dbReference>
<dbReference type="AlphaFoldDB" id="A0A917UZA7"/>
<dbReference type="Proteomes" id="UP000658382">
    <property type="component" value="Unassembled WGS sequence"/>
</dbReference>
<evidence type="ECO:0000259" key="7">
    <source>
        <dbReference type="PROSITE" id="PS50977"/>
    </source>
</evidence>
<accession>A0A917UZA7</accession>
<evidence type="ECO:0000256" key="2">
    <source>
        <dbReference type="ARBA" id="ARBA00023015"/>
    </source>
</evidence>
<evidence type="ECO:0000256" key="1">
    <source>
        <dbReference type="ARBA" id="ARBA00022491"/>
    </source>
</evidence>
<feature type="domain" description="HTH tetR-type" evidence="7">
    <location>
        <begin position="19"/>
        <end position="79"/>
    </location>
</feature>
<evidence type="ECO:0000313" key="9">
    <source>
        <dbReference type="Proteomes" id="UP000658382"/>
    </source>
</evidence>
<dbReference type="PANTHER" id="PTHR30055:SF175">
    <property type="entry name" value="HTH-TYPE TRANSCRIPTIONAL REPRESSOR KSTR2"/>
    <property type="match status" value="1"/>
</dbReference>